<dbReference type="Pfam" id="PF00700">
    <property type="entry name" value="Flagellin_C"/>
    <property type="match status" value="1"/>
</dbReference>
<dbReference type="AlphaFoldDB" id="A0A2Z6E8F9"/>
<dbReference type="InterPro" id="IPR001029">
    <property type="entry name" value="Flagellin_N"/>
</dbReference>
<dbReference type="PANTHER" id="PTHR42792">
    <property type="entry name" value="FLAGELLIN"/>
    <property type="match status" value="1"/>
</dbReference>
<evidence type="ECO:0000256" key="3">
    <source>
        <dbReference type="ARBA" id="ARBA00005709"/>
    </source>
</evidence>
<feature type="domain" description="Flagellin C-terminal" evidence="7">
    <location>
        <begin position="326"/>
        <end position="409"/>
    </location>
</feature>
<evidence type="ECO:0000256" key="1">
    <source>
        <dbReference type="ARBA" id="ARBA00004365"/>
    </source>
</evidence>
<evidence type="ECO:0000256" key="4">
    <source>
        <dbReference type="ARBA" id="ARBA00022525"/>
    </source>
</evidence>
<dbReference type="Gene3D" id="1.20.1330.10">
    <property type="entry name" value="f41 fragment of flagellin, N-terminal domain"/>
    <property type="match status" value="2"/>
</dbReference>
<keyword evidence="9" id="KW-0966">Cell projection</keyword>
<dbReference type="Proteomes" id="UP000270530">
    <property type="component" value="Chromosome"/>
</dbReference>
<evidence type="ECO:0000259" key="8">
    <source>
        <dbReference type="Pfam" id="PF21158"/>
    </source>
</evidence>
<dbReference type="RefSeq" id="WP_126539459.1">
    <property type="nucleotide sequence ID" value="NZ_AP018560.1"/>
</dbReference>
<evidence type="ECO:0000259" key="7">
    <source>
        <dbReference type="Pfam" id="PF00700"/>
    </source>
</evidence>
<evidence type="ECO:0000256" key="5">
    <source>
        <dbReference type="ARBA" id="ARBA00023143"/>
    </source>
</evidence>
<dbReference type="PANTHER" id="PTHR42792:SF1">
    <property type="entry name" value="FLAGELLAR HOOK-ASSOCIATED PROTEIN 3"/>
    <property type="match status" value="1"/>
</dbReference>
<protein>
    <submittedName>
        <fullName evidence="9">Flagellar hook-associated protein FlgL</fullName>
    </submittedName>
</protein>
<keyword evidence="9" id="KW-0969">Cilium</keyword>
<accession>A0A2Z6E8F9</accession>
<evidence type="ECO:0000256" key="2">
    <source>
        <dbReference type="ARBA" id="ARBA00004613"/>
    </source>
</evidence>
<dbReference type="EMBL" id="AP018560">
    <property type="protein sequence ID" value="BBD81021.1"/>
    <property type="molecule type" value="Genomic_DNA"/>
</dbReference>
<dbReference type="OrthoDB" id="9768249at2"/>
<sequence length="410" mass="42074">MIRLSTSLMYQQSLNSMLGTQSMVSATQGQVSSGKRISVPSDDPAGASRVVALDHAIARAGQYSANIDGATARLSVESTTLDAFNTQLDQARSLALQSIDGTLSASDRHALAAQLVQIRSQLVSLANTADANGNPLFAGTANTHQPFVLAADGTVSYAGNGAAQETVIGDGLRLANSDPGDGLFMRLPAGNGQFVVAAGPGNTGTLLVGASAVVDAAAWQAANAAGAADYSINFNGSGQWTATDAQGNALLDANGNPIGGTYTDGGSITFNGLTIQLSGTPSAGDTLEIKAGQQQDVFSAISNIIGALNNDGLSDTARTNLLNRQIESIDSAQGHLQSVQADVGSRLSRIADQKNAYADLTLTLKSTLSDVQDTDMASAISQLMLQSTALQAAQQTFAKVQGMSLFDYLK</sequence>
<feature type="domain" description="Flagellin N-terminal" evidence="6">
    <location>
        <begin position="5"/>
        <end position="140"/>
    </location>
</feature>
<dbReference type="GO" id="GO:0071973">
    <property type="term" value="P:bacterial-type flagellum-dependent cell motility"/>
    <property type="evidence" value="ECO:0007669"/>
    <property type="project" value="InterPro"/>
</dbReference>
<comment type="subcellular location">
    <subcellularLocation>
        <location evidence="1">Bacterial flagellum</location>
    </subcellularLocation>
    <subcellularLocation>
        <location evidence="2">Secreted</location>
    </subcellularLocation>
</comment>
<name>A0A2Z6E8F9_9GAMM</name>
<evidence type="ECO:0000313" key="9">
    <source>
        <dbReference type="EMBL" id="BBD81021.1"/>
    </source>
</evidence>
<keyword evidence="4" id="KW-0964">Secreted</keyword>
<dbReference type="InterPro" id="IPR046358">
    <property type="entry name" value="Flagellin_C"/>
</dbReference>
<feature type="domain" description="Flagellar hook-associated protein 1 D2-like" evidence="8">
    <location>
        <begin position="223"/>
        <end position="290"/>
    </location>
</feature>
<dbReference type="GO" id="GO:0005576">
    <property type="term" value="C:extracellular region"/>
    <property type="evidence" value="ECO:0007669"/>
    <property type="project" value="UniProtKB-SubCell"/>
</dbReference>
<keyword evidence="10" id="KW-1185">Reference proteome</keyword>
<dbReference type="SUPFAM" id="SSF64518">
    <property type="entry name" value="Phase 1 flagellin"/>
    <property type="match status" value="1"/>
</dbReference>
<comment type="similarity">
    <text evidence="3">Belongs to the bacterial flagellin family.</text>
</comment>
<dbReference type="GO" id="GO:0005198">
    <property type="term" value="F:structural molecule activity"/>
    <property type="evidence" value="ECO:0007669"/>
    <property type="project" value="InterPro"/>
</dbReference>
<proteinExistence type="inferred from homology"/>
<reference evidence="10" key="1">
    <citation type="submission" date="2018-04" db="EMBL/GenBank/DDBJ databases">
        <authorList>
            <person name="Watanabe M."/>
            <person name="Kojima H."/>
        </authorList>
    </citation>
    <scope>NUCLEOTIDE SEQUENCE [LARGE SCALE GENOMIC DNA]</scope>
    <source>
        <strain evidence="10">Dysh456</strain>
    </source>
</reference>
<keyword evidence="9" id="KW-0282">Flagellum</keyword>
<keyword evidence="5" id="KW-0975">Bacterial flagellum</keyword>
<dbReference type="InterPro" id="IPR001492">
    <property type="entry name" value="Flagellin"/>
</dbReference>
<dbReference type="GO" id="GO:0009424">
    <property type="term" value="C:bacterial-type flagellum hook"/>
    <property type="evidence" value="ECO:0007669"/>
    <property type="project" value="InterPro"/>
</dbReference>
<dbReference type="KEGG" id="rbd:ALSL_2396"/>
<dbReference type="InterPro" id="IPR013384">
    <property type="entry name" value="Flagell_FlgL"/>
</dbReference>
<dbReference type="NCBIfam" id="TIGR02550">
    <property type="entry name" value="flagell_flgL"/>
    <property type="match status" value="1"/>
</dbReference>
<evidence type="ECO:0000313" key="10">
    <source>
        <dbReference type="Proteomes" id="UP000270530"/>
    </source>
</evidence>
<reference evidence="10" key="2">
    <citation type="submission" date="2018-06" db="EMBL/GenBank/DDBJ databases">
        <title>Genome sequence of Rhodanobacteraceae bacterium strain Dysh456.</title>
        <authorList>
            <person name="Fukui M."/>
        </authorList>
    </citation>
    <scope>NUCLEOTIDE SEQUENCE [LARGE SCALE GENOMIC DNA]</scope>
    <source>
        <strain evidence="10">Dysh456</strain>
    </source>
</reference>
<organism evidence="9 10">
    <name type="scientific">Aerosticca soli</name>
    <dbReference type="NCBI Taxonomy" id="2010829"/>
    <lineage>
        <taxon>Bacteria</taxon>
        <taxon>Pseudomonadati</taxon>
        <taxon>Pseudomonadota</taxon>
        <taxon>Gammaproteobacteria</taxon>
        <taxon>Lysobacterales</taxon>
        <taxon>Rhodanobacteraceae</taxon>
        <taxon>Aerosticca</taxon>
    </lineage>
</organism>
<dbReference type="Pfam" id="PF21158">
    <property type="entry name" value="flgK_1st_1"/>
    <property type="match status" value="1"/>
</dbReference>
<dbReference type="InterPro" id="IPR049119">
    <property type="entry name" value="FlgK_D2-like"/>
</dbReference>
<dbReference type="Pfam" id="PF00669">
    <property type="entry name" value="Flagellin_N"/>
    <property type="match status" value="1"/>
</dbReference>
<gene>
    <name evidence="9" type="ORF">ALSL_2396</name>
</gene>
<evidence type="ECO:0000259" key="6">
    <source>
        <dbReference type="Pfam" id="PF00669"/>
    </source>
</evidence>